<protein>
    <submittedName>
        <fullName evidence="1">Uncharacterized protein</fullName>
    </submittedName>
</protein>
<dbReference type="Proteomes" id="UP000054166">
    <property type="component" value="Unassembled WGS sequence"/>
</dbReference>
<evidence type="ECO:0000313" key="2">
    <source>
        <dbReference type="Proteomes" id="UP000054166"/>
    </source>
</evidence>
<proteinExistence type="predicted"/>
<organism evidence="1 2">
    <name type="scientific">Piloderma croceum (strain F 1598)</name>
    <dbReference type="NCBI Taxonomy" id="765440"/>
    <lineage>
        <taxon>Eukaryota</taxon>
        <taxon>Fungi</taxon>
        <taxon>Dikarya</taxon>
        <taxon>Basidiomycota</taxon>
        <taxon>Agaricomycotina</taxon>
        <taxon>Agaricomycetes</taxon>
        <taxon>Agaricomycetidae</taxon>
        <taxon>Atheliales</taxon>
        <taxon>Atheliaceae</taxon>
        <taxon>Piloderma</taxon>
    </lineage>
</organism>
<dbReference type="HOGENOM" id="CLU_2886660_0_0_1"/>
<evidence type="ECO:0000313" key="1">
    <source>
        <dbReference type="EMBL" id="KIM72984.1"/>
    </source>
</evidence>
<sequence>MSQRLVECRTSIKWTNVVTIQEEKKVIGTDHDTQPFESVFRRDLPFLQVGSYLSPSATTFMSV</sequence>
<reference evidence="2" key="2">
    <citation type="submission" date="2015-01" db="EMBL/GenBank/DDBJ databases">
        <title>Evolutionary Origins and Diversification of the Mycorrhizal Mutualists.</title>
        <authorList>
            <consortium name="DOE Joint Genome Institute"/>
            <consortium name="Mycorrhizal Genomics Consortium"/>
            <person name="Kohler A."/>
            <person name="Kuo A."/>
            <person name="Nagy L.G."/>
            <person name="Floudas D."/>
            <person name="Copeland A."/>
            <person name="Barry K.W."/>
            <person name="Cichocki N."/>
            <person name="Veneault-Fourrey C."/>
            <person name="LaButti K."/>
            <person name="Lindquist E.A."/>
            <person name="Lipzen A."/>
            <person name="Lundell T."/>
            <person name="Morin E."/>
            <person name="Murat C."/>
            <person name="Riley R."/>
            <person name="Ohm R."/>
            <person name="Sun H."/>
            <person name="Tunlid A."/>
            <person name="Henrissat B."/>
            <person name="Grigoriev I.V."/>
            <person name="Hibbett D.S."/>
            <person name="Martin F."/>
        </authorList>
    </citation>
    <scope>NUCLEOTIDE SEQUENCE [LARGE SCALE GENOMIC DNA]</scope>
    <source>
        <strain evidence="2">F 1598</strain>
    </source>
</reference>
<dbReference type="AlphaFoldDB" id="A0A0C3EYE3"/>
<dbReference type="EMBL" id="KN833098">
    <property type="protein sequence ID" value="KIM72984.1"/>
    <property type="molecule type" value="Genomic_DNA"/>
</dbReference>
<dbReference type="InParanoid" id="A0A0C3EYE3"/>
<gene>
    <name evidence="1" type="ORF">PILCRDRAFT_734940</name>
</gene>
<reference evidence="1 2" key="1">
    <citation type="submission" date="2014-04" db="EMBL/GenBank/DDBJ databases">
        <authorList>
            <consortium name="DOE Joint Genome Institute"/>
            <person name="Kuo A."/>
            <person name="Tarkka M."/>
            <person name="Buscot F."/>
            <person name="Kohler A."/>
            <person name="Nagy L.G."/>
            <person name="Floudas D."/>
            <person name="Copeland A."/>
            <person name="Barry K.W."/>
            <person name="Cichocki N."/>
            <person name="Veneault-Fourrey C."/>
            <person name="LaButti K."/>
            <person name="Lindquist E.A."/>
            <person name="Lipzen A."/>
            <person name="Lundell T."/>
            <person name="Morin E."/>
            <person name="Murat C."/>
            <person name="Sun H."/>
            <person name="Tunlid A."/>
            <person name="Henrissat B."/>
            <person name="Grigoriev I.V."/>
            <person name="Hibbett D.S."/>
            <person name="Martin F."/>
            <person name="Nordberg H.P."/>
            <person name="Cantor M.N."/>
            <person name="Hua S.X."/>
        </authorList>
    </citation>
    <scope>NUCLEOTIDE SEQUENCE [LARGE SCALE GENOMIC DNA]</scope>
    <source>
        <strain evidence="1 2">F 1598</strain>
    </source>
</reference>
<name>A0A0C3EYE3_PILCF</name>
<keyword evidence="2" id="KW-1185">Reference proteome</keyword>
<accession>A0A0C3EYE3</accession>